<proteinExistence type="predicted"/>
<organism evidence="1 2">
    <name type="scientific">Clostridium tarantellae</name>
    <dbReference type="NCBI Taxonomy" id="39493"/>
    <lineage>
        <taxon>Bacteria</taxon>
        <taxon>Bacillati</taxon>
        <taxon>Bacillota</taxon>
        <taxon>Clostridia</taxon>
        <taxon>Eubacteriales</taxon>
        <taxon>Clostridiaceae</taxon>
        <taxon>Clostridium</taxon>
    </lineage>
</organism>
<dbReference type="EMBL" id="WHJC01000054">
    <property type="protein sequence ID" value="MPQ43274.1"/>
    <property type="molecule type" value="Genomic_DNA"/>
</dbReference>
<gene>
    <name evidence="1" type="ORF">GBZ86_05790</name>
</gene>
<evidence type="ECO:0000313" key="1">
    <source>
        <dbReference type="EMBL" id="MPQ43274.1"/>
    </source>
</evidence>
<reference evidence="1 2" key="1">
    <citation type="submission" date="2019-10" db="EMBL/GenBank/DDBJ databases">
        <title>The Genome Sequence of Clostridium tarantellae Isolated from Fish Brain.</title>
        <authorList>
            <person name="Bano L."/>
            <person name="Kiel M."/>
            <person name="Sales G."/>
            <person name="Doxey A.C."/>
            <person name="Mansfield M.J."/>
            <person name="Schiavone M."/>
            <person name="Rossetto O."/>
            <person name="Pirazzini M."/>
            <person name="Dobrindt U."/>
            <person name="Montecucco C."/>
        </authorList>
    </citation>
    <scope>NUCLEOTIDE SEQUENCE [LARGE SCALE GENOMIC DNA]</scope>
    <source>
        <strain evidence="1 2">DSM 3997</strain>
    </source>
</reference>
<dbReference type="RefSeq" id="WP_152888655.1">
    <property type="nucleotide sequence ID" value="NZ_WHJC01000054.1"/>
</dbReference>
<protein>
    <submittedName>
        <fullName evidence="1">Uncharacterized protein</fullName>
    </submittedName>
</protein>
<name>A0A6I1MJZ6_9CLOT</name>
<keyword evidence="2" id="KW-1185">Reference proteome</keyword>
<evidence type="ECO:0000313" key="2">
    <source>
        <dbReference type="Proteomes" id="UP000430345"/>
    </source>
</evidence>
<accession>A0A6I1MJZ6</accession>
<sequence length="269" mass="32208">METNDIIEEKEYNDIENKIREFNKKYKKSINIYNCNEEINRRLDNLNADMNDNVNYYVECINKKGEEFKNKEEKTFKDLFKYLDLKFNESNNLKKYKTSILKSNSLLVEVAGSNYFINYFDKNRLYYYIKESGTSNLVPNLEELYFKKVLSYSNYLLGIDNENNKLFSFDINTNEKNYILNNCLDFLIDGDKLYAINDHKVTILKVYNYEILSIYQLIGETFLKQNEEFKNNLERYLSLEKNNNCLYINYGGINYIIDLDKNCITYKSI</sequence>
<dbReference type="AlphaFoldDB" id="A0A6I1MJZ6"/>
<dbReference type="Proteomes" id="UP000430345">
    <property type="component" value="Unassembled WGS sequence"/>
</dbReference>
<comment type="caution">
    <text evidence="1">The sequence shown here is derived from an EMBL/GenBank/DDBJ whole genome shotgun (WGS) entry which is preliminary data.</text>
</comment>